<dbReference type="PANTHER" id="PTHR24070">
    <property type="entry name" value="RAS, DI-RAS, AND RHEB FAMILY MEMBERS OF SMALL GTPASE SUPERFAMILY"/>
    <property type="match status" value="1"/>
</dbReference>
<evidence type="ECO:0000256" key="2">
    <source>
        <dbReference type="ARBA" id="ARBA00023134"/>
    </source>
</evidence>
<evidence type="ECO:0000313" key="3">
    <source>
        <dbReference type="EMBL" id="PRP81065.1"/>
    </source>
</evidence>
<dbReference type="SMART" id="SM00176">
    <property type="entry name" value="RAN"/>
    <property type="match status" value="1"/>
</dbReference>
<dbReference type="InterPro" id="IPR001806">
    <property type="entry name" value="Small_GTPase"/>
</dbReference>
<gene>
    <name evidence="3" type="ORF">PROFUN_11143</name>
</gene>
<dbReference type="NCBIfam" id="TIGR00231">
    <property type="entry name" value="small_GTP"/>
    <property type="match status" value="1"/>
</dbReference>
<dbReference type="PRINTS" id="PR00449">
    <property type="entry name" value="RASTRNSFRMNG"/>
</dbReference>
<dbReference type="Proteomes" id="UP000241769">
    <property type="component" value="Unassembled WGS sequence"/>
</dbReference>
<dbReference type="FunFam" id="3.40.50.300:FF:001423">
    <property type="entry name" value="Ras family GTPase"/>
    <property type="match status" value="1"/>
</dbReference>
<dbReference type="EMBL" id="MDYQ01000131">
    <property type="protein sequence ID" value="PRP81065.1"/>
    <property type="molecule type" value="Genomic_DNA"/>
</dbReference>
<dbReference type="PROSITE" id="PS51419">
    <property type="entry name" value="RAB"/>
    <property type="match status" value="1"/>
</dbReference>
<dbReference type="CDD" id="cd00876">
    <property type="entry name" value="Ras"/>
    <property type="match status" value="1"/>
</dbReference>
<accession>A0A2P6NAU0</accession>
<protein>
    <submittedName>
        <fullName evidence="3">Ras GTPase</fullName>
    </submittedName>
</protein>
<keyword evidence="2" id="KW-0342">GTP-binding</keyword>
<dbReference type="InParanoid" id="A0A2P6NAU0"/>
<dbReference type="InterPro" id="IPR020849">
    <property type="entry name" value="Small_GTPase_Ras-type"/>
</dbReference>
<evidence type="ECO:0000313" key="4">
    <source>
        <dbReference type="Proteomes" id="UP000241769"/>
    </source>
</evidence>
<reference evidence="3 4" key="1">
    <citation type="journal article" date="2018" name="Genome Biol. Evol.">
        <title>Multiple Roots of Fruiting Body Formation in Amoebozoa.</title>
        <authorList>
            <person name="Hillmann F."/>
            <person name="Forbes G."/>
            <person name="Novohradska S."/>
            <person name="Ferling I."/>
            <person name="Riege K."/>
            <person name="Groth M."/>
            <person name="Westermann M."/>
            <person name="Marz M."/>
            <person name="Spaller T."/>
            <person name="Winckler T."/>
            <person name="Schaap P."/>
            <person name="Glockner G."/>
        </authorList>
    </citation>
    <scope>NUCLEOTIDE SEQUENCE [LARGE SCALE GENOMIC DNA]</scope>
    <source>
        <strain evidence="3 4">Jena</strain>
    </source>
</reference>
<dbReference type="GO" id="GO:0016020">
    <property type="term" value="C:membrane"/>
    <property type="evidence" value="ECO:0007669"/>
    <property type="project" value="InterPro"/>
</dbReference>
<dbReference type="AlphaFoldDB" id="A0A2P6NAU0"/>
<dbReference type="InterPro" id="IPR005225">
    <property type="entry name" value="Small_GTP-bd"/>
</dbReference>
<organism evidence="3 4">
    <name type="scientific">Planoprotostelium fungivorum</name>
    <dbReference type="NCBI Taxonomy" id="1890364"/>
    <lineage>
        <taxon>Eukaryota</taxon>
        <taxon>Amoebozoa</taxon>
        <taxon>Evosea</taxon>
        <taxon>Variosea</taxon>
        <taxon>Cavosteliida</taxon>
        <taxon>Cavosteliaceae</taxon>
        <taxon>Planoprotostelium</taxon>
    </lineage>
</organism>
<dbReference type="SMART" id="SM00173">
    <property type="entry name" value="RAS"/>
    <property type="match status" value="1"/>
</dbReference>
<dbReference type="Gene3D" id="3.40.50.300">
    <property type="entry name" value="P-loop containing nucleotide triphosphate hydrolases"/>
    <property type="match status" value="1"/>
</dbReference>
<dbReference type="GO" id="GO:0005525">
    <property type="term" value="F:GTP binding"/>
    <property type="evidence" value="ECO:0007669"/>
    <property type="project" value="UniProtKB-KW"/>
</dbReference>
<keyword evidence="1" id="KW-0547">Nucleotide-binding</keyword>
<dbReference type="InterPro" id="IPR027417">
    <property type="entry name" value="P-loop_NTPase"/>
</dbReference>
<dbReference type="GO" id="GO:0007165">
    <property type="term" value="P:signal transduction"/>
    <property type="evidence" value="ECO:0007669"/>
    <property type="project" value="InterPro"/>
</dbReference>
<dbReference type="PROSITE" id="PS51421">
    <property type="entry name" value="RAS"/>
    <property type="match status" value="1"/>
</dbReference>
<comment type="caution">
    <text evidence="3">The sequence shown here is derived from an EMBL/GenBank/DDBJ whole genome shotgun (WGS) entry which is preliminary data.</text>
</comment>
<dbReference type="SMART" id="SM00175">
    <property type="entry name" value="RAB"/>
    <property type="match status" value="1"/>
</dbReference>
<dbReference type="SUPFAM" id="SSF52540">
    <property type="entry name" value="P-loop containing nucleoside triphosphate hydrolases"/>
    <property type="match status" value="1"/>
</dbReference>
<name>A0A2P6NAU0_9EUKA</name>
<dbReference type="Pfam" id="PF00071">
    <property type="entry name" value="Ras"/>
    <property type="match status" value="1"/>
</dbReference>
<sequence length="208" mass="23228">MQGTANERIIARDMIYKLVILGDGGVGKSALTLQLTQNHFLNEYDPTIENTYRKNLLVDDEVVLAELLDTAGQEEFSIILDPYIRSGEGFLIVYSVIAEATFEKARALYKKVVYVKNDETPPVVIVGNKVDLERDREVSTTDGRDFAASMNAPFFEASAKARINVEDCYIELVRQIKKKRMQMSDESAPVPADTPKPISEKKGCCVIS</sequence>
<dbReference type="STRING" id="1890364.A0A2P6NAU0"/>
<evidence type="ECO:0000256" key="1">
    <source>
        <dbReference type="ARBA" id="ARBA00022741"/>
    </source>
</evidence>
<keyword evidence="4" id="KW-1185">Reference proteome</keyword>
<dbReference type="GO" id="GO:0003924">
    <property type="term" value="F:GTPase activity"/>
    <property type="evidence" value="ECO:0007669"/>
    <property type="project" value="InterPro"/>
</dbReference>
<proteinExistence type="predicted"/>
<dbReference type="SMART" id="SM00174">
    <property type="entry name" value="RHO"/>
    <property type="match status" value="1"/>
</dbReference>